<dbReference type="InterPro" id="IPR013083">
    <property type="entry name" value="Znf_RING/FYVE/PHD"/>
</dbReference>
<evidence type="ECO:0000256" key="2">
    <source>
        <dbReference type="ARBA" id="ARBA00022723"/>
    </source>
</evidence>
<dbReference type="GO" id="GO:0045087">
    <property type="term" value="P:innate immune response"/>
    <property type="evidence" value="ECO:0007669"/>
    <property type="project" value="UniProtKB-KW"/>
</dbReference>
<protein>
    <submittedName>
        <fullName evidence="11">Uncharacterized protein</fullName>
    </submittedName>
</protein>
<sequence>REDPWFAPTLNGFYNGSKLNVFVSLSDMSAASNLRSNDQFLCSICLDVFTNPVSTSCGHNFCKDCITKQWDNMDSCQCPKCKEVFKTRPVLQVNTSISESQQAAKPGEVPCDVCTGIQRKALKSCLPHLTKLGLRKHQLMEPVEKLEGRMCLKHYKPLALFCQTDHTCVCVFCSVLDHKTHEFVPLKTEYEEQKAKLVKTEVEIQQMIQKRRLKIFEIRESLKISTDAVDRQNAESVQIFTALQECVEKYLSQLIEELEEQQKTAEKQAEDAIKHLEKQISELMKRSSEVEQLSSSEEHLHFLQSFWTLKAALPTDDWMEICVRPPSYERTVERAVSQLEEMLTENMKKTKLKQIKKFAVDVTLDPGTAHPNLILTDDGKQVKVGDVWKNLPDSPQRFFSAPCVLGKQSFSSGRFYFEVLVKGKTCWTLGVVRESINRKGGIKVSPRHGYWTVVLRNGNEYKAGDGPSVCLHLRSGPEKVGVFVDYEEGLVSIYDADTAVLIFSFTGCFFTEKLHPYFCPCLNDRGKNSAPLIICPVSQTERTKH</sequence>
<dbReference type="Pfam" id="PF13765">
    <property type="entry name" value="PRY"/>
    <property type="match status" value="1"/>
</dbReference>
<feature type="domain" description="B30.2/SPRY" evidence="10">
    <location>
        <begin position="342"/>
        <end position="537"/>
    </location>
</feature>
<dbReference type="SMART" id="SM00589">
    <property type="entry name" value="PRY"/>
    <property type="match status" value="1"/>
</dbReference>
<dbReference type="SMART" id="SM00336">
    <property type="entry name" value="BBOX"/>
    <property type="match status" value="1"/>
</dbReference>
<dbReference type="GO" id="GO:0008270">
    <property type="term" value="F:zinc ion binding"/>
    <property type="evidence" value="ECO:0007669"/>
    <property type="project" value="UniProtKB-KW"/>
</dbReference>
<dbReference type="FunFam" id="2.60.120.920:FF:000004">
    <property type="entry name" value="Butyrophilin subfamily 1 member A1"/>
    <property type="match status" value="1"/>
</dbReference>
<reference evidence="11" key="2">
    <citation type="submission" date="2025-08" db="UniProtKB">
        <authorList>
            <consortium name="Ensembl"/>
        </authorList>
    </citation>
    <scope>IDENTIFICATION</scope>
</reference>
<dbReference type="InterPro" id="IPR000315">
    <property type="entry name" value="Znf_B-box"/>
</dbReference>
<dbReference type="CDD" id="cd13733">
    <property type="entry name" value="SPRY_PRY_C-I_1"/>
    <property type="match status" value="1"/>
</dbReference>
<dbReference type="Gene3D" id="3.30.40.10">
    <property type="entry name" value="Zinc/RING finger domain, C3HC4 (zinc finger)"/>
    <property type="match status" value="1"/>
</dbReference>
<evidence type="ECO:0000256" key="1">
    <source>
        <dbReference type="ARBA" id="ARBA00022588"/>
    </source>
</evidence>
<feature type="domain" description="RING-type" evidence="8">
    <location>
        <begin position="42"/>
        <end position="82"/>
    </location>
</feature>
<dbReference type="InterPro" id="IPR027370">
    <property type="entry name" value="Znf-RING_euk"/>
</dbReference>
<dbReference type="InterPro" id="IPR051051">
    <property type="entry name" value="E3_ubiq-ligase_TRIM/RNF"/>
</dbReference>
<dbReference type="PROSITE" id="PS50089">
    <property type="entry name" value="ZF_RING_2"/>
    <property type="match status" value="1"/>
</dbReference>
<evidence type="ECO:0000256" key="7">
    <source>
        <dbReference type="SAM" id="Coils"/>
    </source>
</evidence>
<dbReference type="Pfam" id="PF25600">
    <property type="entry name" value="TRIM_CC"/>
    <property type="match status" value="1"/>
</dbReference>
<dbReference type="PANTHER" id="PTHR25465">
    <property type="entry name" value="B-BOX DOMAIN CONTAINING"/>
    <property type="match status" value="1"/>
</dbReference>
<keyword evidence="5" id="KW-0391">Immunity</keyword>
<dbReference type="SMART" id="SM00449">
    <property type="entry name" value="SPRY"/>
    <property type="match status" value="1"/>
</dbReference>
<keyword evidence="4" id="KW-0862">Zinc</keyword>
<gene>
    <name evidence="11" type="primary">TRIM16</name>
</gene>
<dbReference type="SMART" id="SM00184">
    <property type="entry name" value="RING"/>
    <property type="match status" value="1"/>
</dbReference>
<keyword evidence="12" id="KW-1185">Reference proteome</keyword>
<dbReference type="InterPro" id="IPR058030">
    <property type="entry name" value="TRIM8/14/16/25/29/45/65_CC"/>
</dbReference>
<dbReference type="PANTHER" id="PTHR25465:SF32">
    <property type="entry name" value="BLOODTHIRSTY-RELATED GENE FAMILY, MEMBER 16 ISOFORM X1-RELATED"/>
    <property type="match status" value="1"/>
</dbReference>
<evidence type="ECO:0000259" key="10">
    <source>
        <dbReference type="PROSITE" id="PS50188"/>
    </source>
</evidence>
<dbReference type="PRINTS" id="PR01407">
    <property type="entry name" value="BUTYPHLNCDUF"/>
</dbReference>
<dbReference type="Gene3D" id="2.60.120.920">
    <property type="match status" value="1"/>
</dbReference>
<dbReference type="GO" id="GO:0005737">
    <property type="term" value="C:cytoplasm"/>
    <property type="evidence" value="ECO:0007669"/>
    <property type="project" value="UniProtKB-ARBA"/>
</dbReference>
<dbReference type="SUPFAM" id="SSF57850">
    <property type="entry name" value="RING/U-box"/>
    <property type="match status" value="1"/>
</dbReference>
<dbReference type="SUPFAM" id="SSF57845">
    <property type="entry name" value="B-box zinc-binding domain"/>
    <property type="match status" value="1"/>
</dbReference>
<reference evidence="11 12" key="1">
    <citation type="submission" date="2022-01" db="EMBL/GenBank/DDBJ databases">
        <title>A chromosome-scale genome assembly of the false clownfish, Amphiprion ocellaris.</title>
        <authorList>
            <person name="Ryu T."/>
        </authorList>
    </citation>
    <scope>NUCLEOTIDE SEQUENCE [LARGE SCALE GENOMIC DNA]</scope>
</reference>
<feature type="domain" description="B box-type" evidence="9">
    <location>
        <begin position="146"/>
        <end position="186"/>
    </location>
</feature>
<dbReference type="PROSITE" id="PS50188">
    <property type="entry name" value="B302_SPRY"/>
    <property type="match status" value="1"/>
</dbReference>
<evidence type="ECO:0000256" key="5">
    <source>
        <dbReference type="ARBA" id="ARBA00022859"/>
    </source>
</evidence>
<dbReference type="InterPro" id="IPR001870">
    <property type="entry name" value="B30.2/SPRY"/>
</dbReference>
<keyword evidence="2" id="KW-0479">Metal-binding</keyword>
<dbReference type="InterPro" id="IPR001841">
    <property type="entry name" value="Znf_RING"/>
</dbReference>
<dbReference type="CDD" id="cd19769">
    <property type="entry name" value="Bbox2_TRIM16-like"/>
    <property type="match status" value="1"/>
</dbReference>
<proteinExistence type="predicted"/>
<dbReference type="InterPro" id="IPR017907">
    <property type="entry name" value="Znf_RING_CS"/>
</dbReference>
<dbReference type="Ensembl" id="ENSAOCT00000025727.2">
    <property type="protein sequence ID" value="ENSAOCP00000016679.2"/>
    <property type="gene ID" value="ENSAOCG00000021694.2"/>
</dbReference>
<keyword evidence="1" id="KW-0399">Innate immunity</keyword>
<accession>A0A3Q1BUQ9</accession>
<evidence type="ECO:0000313" key="11">
    <source>
        <dbReference type="Ensembl" id="ENSAOCP00000016679.2"/>
    </source>
</evidence>
<dbReference type="Pfam" id="PF00643">
    <property type="entry name" value="zf-B_box"/>
    <property type="match status" value="1"/>
</dbReference>
<dbReference type="PROSITE" id="PS50119">
    <property type="entry name" value="ZF_BBOX"/>
    <property type="match status" value="1"/>
</dbReference>
<evidence type="ECO:0000256" key="3">
    <source>
        <dbReference type="ARBA" id="ARBA00022771"/>
    </source>
</evidence>
<dbReference type="InterPro" id="IPR003879">
    <property type="entry name" value="Butyrophylin_SPRY"/>
</dbReference>
<evidence type="ECO:0000256" key="4">
    <source>
        <dbReference type="ARBA" id="ARBA00022833"/>
    </source>
</evidence>
<dbReference type="GeneTree" id="ENSGT01040000240400"/>
<evidence type="ECO:0000313" key="12">
    <source>
        <dbReference type="Proteomes" id="UP001501940"/>
    </source>
</evidence>
<evidence type="ECO:0000259" key="9">
    <source>
        <dbReference type="PROSITE" id="PS50119"/>
    </source>
</evidence>
<dbReference type="SUPFAM" id="SSF49899">
    <property type="entry name" value="Concanavalin A-like lectins/glucanases"/>
    <property type="match status" value="1"/>
</dbReference>
<feature type="coiled-coil region" evidence="7">
    <location>
        <begin position="248"/>
        <end position="293"/>
    </location>
</feature>
<organism evidence="11 12">
    <name type="scientific">Amphiprion ocellaris</name>
    <name type="common">Clown anemonefish</name>
    <dbReference type="NCBI Taxonomy" id="80972"/>
    <lineage>
        <taxon>Eukaryota</taxon>
        <taxon>Metazoa</taxon>
        <taxon>Chordata</taxon>
        <taxon>Craniata</taxon>
        <taxon>Vertebrata</taxon>
        <taxon>Euteleostomi</taxon>
        <taxon>Actinopterygii</taxon>
        <taxon>Neopterygii</taxon>
        <taxon>Teleostei</taxon>
        <taxon>Neoteleostei</taxon>
        <taxon>Acanthomorphata</taxon>
        <taxon>Ovalentaria</taxon>
        <taxon>Pomacentridae</taxon>
        <taxon>Amphiprion</taxon>
    </lineage>
</organism>
<dbReference type="Pfam" id="PF13445">
    <property type="entry name" value="zf-RING_UBOX"/>
    <property type="match status" value="1"/>
</dbReference>
<dbReference type="InterPro" id="IPR006574">
    <property type="entry name" value="PRY"/>
</dbReference>
<reference evidence="11" key="3">
    <citation type="submission" date="2025-09" db="UniProtKB">
        <authorList>
            <consortium name="Ensembl"/>
        </authorList>
    </citation>
    <scope>IDENTIFICATION</scope>
</reference>
<evidence type="ECO:0000259" key="8">
    <source>
        <dbReference type="PROSITE" id="PS50089"/>
    </source>
</evidence>
<dbReference type="PROSITE" id="PS00518">
    <property type="entry name" value="ZF_RING_1"/>
    <property type="match status" value="1"/>
</dbReference>
<name>A0A3Q1BUQ9_AMPOC</name>
<dbReference type="InterPro" id="IPR043136">
    <property type="entry name" value="B30.2/SPRY_sf"/>
</dbReference>
<dbReference type="InterPro" id="IPR003877">
    <property type="entry name" value="SPRY_dom"/>
</dbReference>
<dbReference type="Pfam" id="PF00622">
    <property type="entry name" value="SPRY"/>
    <property type="match status" value="1"/>
</dbReference>
<keyword evidence="3 6" id="KW-0863">Zinc-finger</keyword>
<dbReference type="Proteomes" id="UP001501940">
    <property type="component" value="Chromosome 8"/>
</dbReference>
<dbReference type="AlphaFoldDB" id="A0A3Q1BUQ9"/>
<dbReference type="Gene3D" id="3.30.160.60">
    <property type="entry name" value="Classic Zinc Finger"/>
    <property type="match status" value="1"/>
</dbReference>
<keyword evidence="7" id="KW-0175">Coiled coil</keyword>
<evidence type="ECO:0000256" key="6">
    <source>
        <dbReference type="PROSITE-ProRule" id="PRU00024"/>
    </source>
</evidence>
<dbReference type="InterPro" id="IPR013320">
    <property type="entry name" value="ConA-like_dom_sf"/>
</dbReference>